<accession>A0A8S5R3V3</accession>
<organism evidence="1">
    <name type="scientific">Myoviridae sp. ctxlX31</name>
    <dbReference type="NCBI Taxonomy" id="2827293"/>
    <lineage>
        <taxon>Viruses</taxon>
        <taxon>Duplodnaviria</taxon>
        <taxon>Heunggongvirae</taxon>
        <taxon>Uroviricota</taxon>
        <taxon>Caudoviricetes</taxon>
    </lineage>
</organism>
<protein>
    <submittedName>
        <fullName evidence="1">Uncharacterized protein</fullName>
    </submittedName>
</protein>
<proteinExistence type="predicted"/>
<name>A0A8S5R3V3_9CAUD</name>
<dbReference type="EMBL" id="BK015810">
    <property type="protein sequence ID" value="DAE26151.1"/>
    <property type="molecule type" value="Genomic_DNA"/>
</dbReference>
<reference evidence="1" key="1">
    <citation type="journal article" date="2021" name="Proc. Natl. Acad. Sci. U.S.A.">
        <title>A Catalog of Tens of Thousands of Viruses from Human Metagenomes Reveals Hidden Associations with Chronic Diseases.</title>
        <authorList>
            <person name="Tisza M.J."/>
            <person name="Buck C.B."/>
        </authorList>
    </citation>
    <scope>NUCLEOTIDE SEQUENCE</scope>
    <source>
        <strain evidence="1">CtxlX31</strain>
    </source>
</reference>
<evidence type="ECO:0000313" key="1">
    <source>
        <dbReference type="EMBL" id="DAE26151.1"/>
    </source>
</evidence>
<sequence length="66" mass="7550">MRLYQGNAKELVGKKIDCHRRMGGCYPMEIIEFDGIPYVVDAAGVCMPIPEREDDFNCCNFDFVID</sequence>